<name>A0A0S6U569_CLOBO</name>
<dbReference type="Gene3D" id="3.10.180.10">
    <property type="entry name" value="2,3-Dihydroxybiphenyl 1,2-Dioxygenase, domain 1"/>
    <property type="match status" value="1"/>
</dbReference>
<reference evidence="2" key="1">
    <citation type="submission" date="2013-10" db="EMBL/GenBank/DDBJ databases">
        <title>Draft genome sequence of Clostridium botulinum type B strain Osaka05.</title>
        <authorList>
            <person name="Sakaguchi Y."/>
            <person name="Hosomi K."/>
            <person name="Uchiyama J."/>
            <person name="Ogura Y."/>
            <person name="Sakaguchi M."/>
            <person name="Kohda T."/>
            <person name="Mukamoto M."/>
            <person name="Misawa N."/>
            <person name="Matsuzaki S."/>
            <person name="Hayashi T."/>
            <person name="Kozaki S."/>
        </authorList>
    </citation>
    <scope>NUCLEOTIDE SEQUENCE</scope>
    <source>
        <strain evidence="2">Osaka05</strain>
    </source>
</reference>
<dbReference type="PANTHER" id="PTHR33993">
    <property type="entry name" value="GLYOXALASE-RELATED"/>
    <property type="match status" value="1"/>
</dbReference>
<sequence>MDLEFKLRSLYICVKNMERAIEFYEDLLGQKVTEKNDIYSVFDINGFRYGLFANEKMNEVKKWGNNCLPSLEVSNIDLVLKKLEKLNCKIVFPLTIIGENQVLEFTDSEGNDIEITCPLY</sequence>
<dbReference type="Proteomes" id="UP000054164">
    <property type="component" value="Unassembled WGS sequence"/>
</dbReference>
<dbReference type="HOGENOM" id="CLU_046006_10_7_9"/>
<dbReference type="InterPro" id="IPR004360">
    <property type="entry name" value="Glyas_Fos-R_dOase_dom"/>
</dbReference>
<evidence type="ECO:0000313" key="2">
    <source>
        <dbReference type="EMBL" id="GAE02090.1"/>
    </source>
</evidence>
<dbReference type="InterPro" id="IPR029068">
    <property type="entry name" value="Glyas_Bleomycin-R_OHBP_Dase"/>
</dbReference>
<dbReference type="AlphaFoldDB" id="A0A0S6U569"/>
<dbReference type="PANTHER" id="PTHR33993:SF2">
    <property type="entry name" value="VOC DOMAIN-CONTAINING PROTEIN"/>
    <property type="match status" value="1"/>
</dbReference>
<dbReference type="PROSITE" id="PS51819">
    <property type="entry name" value="VOC"/>
    <property type="match status" value="1"/>
</dbReference>
<dbReference type="SUPFAM" id="SSF54593">
    <property type="entry name" value="Glyoxalase/Bleomycin resistance protein/Dihydroxybiphenyl dioxygenase"/>
    <property type="match status" value="1"/>
</dbReference>
<dbReference type="Pfam" id="PF00903">
    <property type="entry name" value="Glyoxalase"/>
    <property type="match status" value="1"/>
</dbReference>
<dbReference type="InterPro" id="IPR037523">
    <property type="entry name" value="VOC_core"/>
</dbReference>
<dbReference type="CDD" id="cd06587">
    <property type="entry name" value="VOC"/>
    <property type="match status" value="1"/>
</dbReference>
<dbReference type="RefSeq" id="WP_030034819.1">
    <property type="nucleotide sequence ID" value="NZ_DF384213.1"/>
</dbReference>
<feature type="domain" description="VOC" evidence="1">
    <location>
        <begin position="6"/>
        <end position="118"/>
    </location>
</feature>
<evidence type="ECO:0000259" key="1">
    <source>
        <dbReference type="PROSITE" id="PS51819"/>
    </source>
</evidence>
<dbReference type="InterPro" id="IPR052164">
    <property type="entry name" value="Anthracycline_SecMetBiosynth"/>
</dbReference>
<proteinExistence type="predicted"/>
<protein>
    <submittedName>
        <fullName evidence="2">Glyoxalase family protein</fullName>
    </submittedName>
</protein>
<gene>
    <name evidence="2" type="ORF">CBO05C_1780</name>
</gene>
<dbReference type="EMBL" id="DF384213">
    <property type="protein sequence ID" value="GAE02090.1"/>
    <property type="molecule type" value="Genomic_DNA"/>
</dbReference>
<accession>A0A0S6U569</accession>
<organism evidence="2">
    <name type="scientific">Clostridium botulinum B str. Osaka05</name>
    <dbReference type="NCBI Taxonomy" id="1407017"/>
    <lineage>
        <taxon>Bacteria</taxon>
        <taxon>Bacillati</taxon>
        <taxon>Bacillota</taxon>
        <taxon>Clostridia</taxon>
        <taxon>Eubacteriales</taxon>
        <taxon>Clostridiaceae</taxon>
        <taxon>Clostridium</taxon>
    </lineage>
</organism>